<evidence type="ECO:0000313" key="2">
    <source>
        <dbReference type="Proteomes" id="UP000740883"/>
    </source>
</evidence>
<gene>
    <name evidence="1" type="ORF">NGRA_2413</name>
</gene>
<dbReference type="Proteomes" id="UP000740883">
    <property type="component" value="Unassembled WGS sequence"/>
</dbReference>
<reference evidence="1 2" key="1">
    <citation type="journal article" date="2020" name="Genome Biol. Evol.">
        <title>Comparative genomics of strictly vertically transmitted, feminizing microsporidia endosymbionts of amphipod crustaceans.</title>
        <authorList>
            <person name="Cormier A."/>
            <person name="Chebbi M.A."/>
            <person name="Giraud I."/>
            <person name="Wattier R."/>
            <person name="Teixeira M."/>
            <person name="Gilbert C."/>
            <person name="Rigaud T."/>
            <person name="Cordaux R."/>
        </authorList>
    </citation>
    <scope>NUCLEOTIDE SEQUENCE [LARGE SCALE GENOMIC DNA]</scope>
    <source>
        <strain evidence="1 2">Ou3-Ou53</strain>
    </source>
</reference>
<protein>
    <submittedName>
        <fullName evidence="1">Uncharacterized protein</fullName>
    </submittedName>
</protein>
<accession>A0A9P6KXR2</accession>
<comment type="caution">
    <text evidence="1">The sequence shown here is derived from an EMBL/GenBank/DDBJ whole genome shotgun (WGS) entry which is preliminary data.</text>
</comment>
<proteinExistence type="predicted"/>
<keyword evidence="2" id="KW-1185">Reference proteome</keyword>
<evidence type="ECO:0000313" key="1">
    <source>
        <dbReference type="EMBL" id="KAF9761748.1"/>
    </source>
</evidence>
<name>A0A9P6KXR2_9MICR</name>
<dbReference type="AlphaFoldDB" id="A0A9P6KXR2"/>
<sequence length="262" mass="30212">MKLDQATEKFSVNNLTKTDFISQNSPEEIAASIDFEALPVVLTPYKSKTDEIDYSLDLFDKTKSSILRITPTNFIKNVKILTVKYLIVEDIGLMKEFGYEEAMLEIKKMGYRFIASTSEYLTNPKPLALNRFFVDCKAEFVYVSLFVLYKIYKNITVITKDKAKAEIFCKVMHMDCNILGVNDILRGACGEVVVVLENYIELSSKKVIYVGVHPDGCKEIKMDYKKVSKYIYRIKDVLKSITRDVLKGKRQFNYGRFKNILK</sequence>
<dbReference type="EMBL" id="SBJO01000261">
    <property type="protein sequence ID" value="KAF9761748.1"/>
    <property type="molecule type" value="Genomic_DNA"/>
</dbReference>
<organism evidence="1 2">
    <name type="scientific">Nosema granulosis</name>
    <dbReference type="NCBI Taxonomy" id="83296"/>
    <lineage>
        <taxon>Eukaryota</taxon>
        <taxon>Fungi</taxon>
        <taxon>Fungi incertae sedis</taxon>
        <taxon>Microsporidia</taxon>
        <taxon>Nosematidae</taxon>
        <taxon>Nosema</taxon>
    </lineage>
</organism>
<dbReference type="OrthoDB" id="2190647at2759"/>